<dbReference type="PANTHER" id="PTHR33870">
    <property type="entry name" value="CARDIOMYOPATHY-ASSOCIATED PROTEIN"/>
    <property type="match status" value="1"/>
</dbReference>
<evidence type="ECO:0000313" key="2">
    <source>
        <dbReference type="EMBL" id="KAJ8504922.1"/>
    </source>
</evidence>
<reference evidence="2 3" key="1">
    <citation type="submission" date="2022-12" db="EMBL/GenBank/DDBJ databases">
        <title>Chromosome-scale assembly of the Ensete ventricosum genome.</title>
        <authorList>
            <person name="Dussert Y."/>
            <person name="Stocks J."/>
            <person name="Wendawek A."/>
            <person name="Woldeyes F."/>
            <person name="Nichols R.A."/>
            <person name="Borrell J.S."/>
        </authorList>
    </citation>
    <scope>NUCLEOTIDE SEQUENCE [LARGE SCALE GENOMIC DNA]</scope>
    <source>
        <strain evidence="3">cv. Maze</strain>
        <tissue evidence="2">Seeds</tissue>
    </source>
</reference>
<sequence>MGIQTYTVAVSIRGGRKDKRHMAISGEELSVHGKKVMVFLFGFLVSVSPVVVCTALLLGLLLSYRAPNIPETEEKMTKGLGKFLP</sequence>
<gene>
    <name evidence="2" type="ORF">OPV22_005808</name>
</gene>
<dbReference type="PANTHER" id="PTHR33870:SF4">
    <property type="entry name" value="CARDIOMYOPATHY-ASSOCIATED PROTEIN"/>
    <property type="match status" value="1"/>
</dbReference>
<organism evidence="2 3">
    <name type="scientific">Ensete ventricosum</name>
    <name type="common">Abyssinian banana</name>
    <name type="synonym">Musa ensete</name>
    <dbReference type="NCBI Taxonomy" id="4639"/>
    <lineage>
        <taxon>Eukaryota</taxon>
        <taxon>Viridiplantae</taxon>
        <taxon>Streptophyta</taxon>
        <taxon>Embryophyta</taxon>
        <taxon>Tracheophyta</taxon>
        <taxon>Spermatophyta</taxon>
        <taxon>Magnoliopsida</taxon>
        <taxon>Liliopsida</taxon>
        <taxon>Zingiberales</taxon>
        <taxon>Musaceae</taxon>
        <taxon>Ensete</taxon>
    </lineage>
</organism>
<keyword evidence="1" id="KW-0472">Membrane</keyword>
<evidence type="ECO:0000256" key="1">
    <source>
        <dbReference type="SAM" id="Phobius"/>
    </source>
</evidence>
<feature type="transmembrane region" description="Helical" evidence="1">
    <location>
        <begin position="36"/>
        <end position="62"/>
    </location>
</feature>
<dbReference type="Proteomes" id="UP001222027">
    <property type="component" value="Unassembled WGS sequence"/>
</dbReference>
<name>A0AAV8QA46_ENSVE</name>
<keyword evidence="3" id="KW-1185">Reference proteome</keyword>
<protein>
    <submittedName>
        <fullName evidence="2">Uncharacterized protein</fullName>
    </submittedName>
</protein>
<keyword evidence="1" id="KW-1133">Transmembrane helix</keyword>
<evidence type="ECO:0000313" key="3">
    <source>
        <dbReference type="Proteomes" id="UP001222027"/>
    </source>
</evidence>
<comment type="caution">
    <text evidence="2">The sequence shown here is derived from an EMBL/GenBank/DDBJ whole genome shotgun (WGS) entry which is preliminary data.</text>
</comment>
<accession>A0AAV8QA46</accession>
<dbReference type="EMBL" id="JAQQAF010000002">
    <property type="protein sequence ID" value="KAJ8504922.1"/>
    <property type="molecule type" value="Genomic_DNA"/>
</dbReference>
<keyword evidence="1" id="KW-0812">Transmembrane</keyword>
<dbReference type="AlphaFoldDB" id="A0AAV8QA46"/>
<proteinExistence type="predicted"/>